<feature type="compositionally biased region" description="Basic and acidic residues" evidence="1">
    <location>
        <begin position="170"/>
        <end position="181"/>
    </location>
</feature>
<protein>
    <recommendedName>
        <fullName evidence="2">Cyclin N-terminal domain-containing protein</fullName>
    </recommendedName>
</protein>
<dbReference type="PANTHER" id="PTHR22896:SF0">
    <property type="entry name" value="CYCLIN N-TERMINAL DOMAIN-CONTAINING PROTEIN"/>
    <property type="match status" value="1"/>
</dbReference>
<dbReference type="InterPro" id="IPR036915">
    <property type="entry name" value="Cyclin-like_sf"/>
</dbReference>
<evidence type="ECO:0000313" key="3">
    <source>
        <dbReference type="EMBL" id="KAK6178867.1"/>
    </source>
</evidence>
<reference evidence="3 4" key="1">
    <citation type="submission" date="2024-01" db="EMBL/GenBank/DDBJ databases">
        <title>The genome of the rayed Mediterranean limpet Patella caerulea (Linnaeus, 1758).</title>
        <authorList>
            <person name="Anh-Thu Weber A."/>
            <person name="Halstead-Nussloch G."/>
        </authorList>
    </citation>
    <scope>NUCLEOTIDE SEQUENCE [LARGE SCALE GENOMIC DNA]</scope>
    <source>
        <strain evidence="3">AATW-2023a</strain>
        <tissue evidence="3">Whole specimen</tissue>
    </source>
</reference>
<sequence length="496" mass="56232">MAVVPLLVFSRKSFKISRDVIRGMASVAKKQSRYRSRRRLAALSFLSNISLDGSHRDTKFAPFQNKNEKLDDTKASTDENSDKNLGTGFSRGATHAGKSGTGIGKNKHSEKGKSGKWLDTGSSSEKSSDTMSSSPQIRWRSSTFSSEREKSVKQKLIQLLPDSLQPVKENVGERAEKENRYRRSSSMSADSNDSLTKETHFLSPDKKKLTKNGRKYLNDEGRPRHHSGSRSVSSQEGLQTLGLIPTKLEDGQDISYCEFLEPSRRKIIIKRVLSESGVLSDNPPLSHGHEYVRSHSHDPSMQSTNTFSIPVLERVPEEGEDSYDPNILDDPDLQFDSTKKTIQSQMSSVISSLKPSYVKKELNEKFRDRFPNIQLTLTKLRSLKKELLNIAYTKCGVDLWTIAQAYVFFEKIILKHLVNKTNRKLSAAACMFLSAKMNDVKGPEIEKLLETLEDDFRLHRKEMMSFEFAVLVALEFSLLTPDNEIYPHYQRLLEKL</sequence>
<feature type="region of interest" description="Disordered" evidence="1">
    <location>
        <begin position="56"/>
        <end position="150"/>
    </location>
</feature>
<dbReference type="PANTHER" id="PTHR22896">
    <property type="entry name" value="CDK5 AND ABL1 ENZYME SUBSTRATE 1"/>
    <property type="match status" value="1"/>
</dbReference>
<evidence type="ECO:0000259" key="2">
    <source>
        <dbReference type="Pfam" id="PF00134"/>
    </source>
</evidence>
<feature type="compositionally biased region" description="Basic and acidic residues" evidence="1">
    <location>
        <begin position="66"/>
        <end position="82"/>
    </location>
</feature>
<feature type="domain" description="Cyclin N-terminal" evidence="2">
    <location>
        <begin position="379"/>
        <end position="478"/>
    </location>
</feature>
<keyword evidence="4" id="KW-1185">Reference proteome</keyword>
<comment type="caution">
    <text evidence="3">The sequence shown here is derived from an EMBL/GenBank/DDBJ whole genome shotgun (WGS) entry which is preliminary data.</text>
</comment>
<dbReference type="Pfam" id="PF00134">
    <property type="entry name" value="Cyclin_N"/>
    <property type="match status" value="1"/>
</dbReference>
<proteinExistence type="predicted"/>
<accession>A0AAN8JJI4</accession>
<dbReference type="InterPro" id="IPR012388">
    <property type="entry name" value="CABLES1/2"/>
</dbReference>
<name>A0AAN8JJI4_PATCE</name>
<feature type="region of interest" description="Disordered" evidence="1">
    <location>
        <begin position="167"/>
        <end position="236"/>
    </location>
</feature>
<dbReference type="GO" id="GO:0051726">
    <property type="term" value="P:regulation of cell cycle"/>
    <property type="evidence" value="ECO:0007669"/>
    <property type="project" value="InterPro"/>
</dbReference>
<dbReference type="SUPFAM" id="SSF47954">
    <property type="entry name" value="Cyclin-like"/>
    <property type="match status" value="1"/>
</dbReference>
<feature type="compositionally biased region" description="Basic and acidic residues" evidence="1">
    <location>
        <begin position="195"/>
        <end position="207"/>
    </location>
</feature>
<dbReference type="EMBL" id="JAZGQO010000008">
    <property type="protein sequence ID" value="KAK6178867.1"/>
    <property type="molecule type" value="Genomic_DNA"/>
</dbReference>
<dbReference type="CDD" id="cd20556">
    <property type="entry name" value="CYCLIN_CABLES"/>
    <property type="match status" value="1"/>
</dbReference>
<feature type="compositionally biased region" description="Low complexity" evidence="1">
    <location>
        <begin position="122"/>
        <end position="134"/>
    </location>
</feature>
<dbReference type="Proteomes" id="UP001347796">
    <property type="component" value="Unassembled WGS sequence"/>
</dbReference>
<gene>
    <name evidence="3" type="ORF">SNE40_011355</name>
</gene>
<organism evidence="3 4">
    <name type="scientific">Patella caerulea</name>
    <name type="common">Rayed Mediterranean limpet</name>
    <dbReference type="NCBI Taxonomy" id="87958"/>
    <lineage>
        <taxon>Eukaryota</taxon>
        <taxon>Metazoa</taxon>
        <taxon>Spiralia</taxon>
        <taxon>Lophotrochozoa</taxon>
        <taxon>Mollusca</taxon>
        <taxon>Gastropoda</taxon>
        <taxon>Patellogastropoda</taxon>
        <taxon>Patelloidea</taxon>
        <taxon>Patellidae</taxon>
        <taxon>Patella</taxon>
    </lineage>
</organism>
<evidence type="ECO:0000256" key="1">
    <source>
        <dbReference type="SAM" id="MobiDB-lite"/>
    </source>
</evidence>
<feature type="compositionally biased region" description="Polar residues" evidence="1">
    <location>
        <begin position="135"/>
        <end position="145"/>
    </location>
</feature>
<evidence type="ECO:0000313" key="4">
    <source>
        <dbReference type="Proteomes" id="UP001347796"/>
    </source>
</evidence>
<dbReference type="InterPro" id="IPR006671">
    <property type="entry name" value="Cyclin_N"/>
</dbReference>
<dbReference type="PIRSF" id="PIRSF025798">
    <property type="entry name" value="Cables"/>
    <property type="match status" value="1"/>
</dbReference>
<feature type="compositionally biased region" description="Low complexity" evidence="1">
    <location>
        <begin position="184"/>
        <end position="194"/>
    </location>
</feature>
<dbReference type="AlphaFoldDB" id="A0AAN8JJI4"/>
<dbReference type="Gene3D" id="1.10.472.10">
    <property type="entry name" value="Cyclin-like"/>
    <property type="match status" value="1"/>
</dbReference>